<comment type="caution">
    <text evidence="1">The sequence shown here is derived from an EMBL/GenBank/DDBJ whole genome shotgun (WGS) entry which is preliminary data.</text>
</comment>
<dbReference type="Proteomes" id="UP001634007">
    <property type="component" value="Unassembled WGS sequence"/>
</dbReference>
<accession>A0ABD3L6K6</accession>
<dbReference type="EMBL" id="JBJKBG010000003">
    <property type="protein sequence ID" value="KAL3745477.1"/>
    <property type="molecule type" value="Genomic_DNA"/>
</dbReference>
<proteinExistence type="predicted"/>
<keyword evidence="2" id="KW-1185">Reference proteome</keyword>
<sequence>MLFNCKLKSSSPRLLFRDAVAYHEAASSDRDSCSNGHKAAWSPYSYYALNFQGNWDRESNKETPARLLVSPGQLLPVKLPRES</sequence>
<dbReference type="AlphaFoldDB" id="A0ABD3L6K6"/>
<name>A0ABD3L6K6_EUCGL</name>
<gene>
    <name evidence="1" type="ORF">ACJRO7_014563</name>
</gene>
<evidence type="ECO:0000313" key="2">
    <source>
        <dbReference type="Proteomes" id="UP001634007"/>
    </source>
</evidence>
<reference evidence="1 2" key="1">
    <citation type="submission" date="2024-11" db="EMBL/GenBank/DDBJ databases">
        <title>Chromosome-level genome assembly of Eucalyptus globulus Labill. provides insights into its genome evolution.</title>
        <authorList>
            <person name="Li X."/>
        </authorList>
    </citation>
    <scope>NUCLEOTIDE SEQUENCE [LARGE SCALE GENOMIC DNA]</scope>
    <source>
        <strain evidence="1">CL2024</strain>
        <tissue evidence="1">Fresh tender leaves</tissue>
    </source>
</reference>
<evidence type="ECO:0000313" key="1">
    <source>
        <dbReference type="EMBL" id="KAL3745477.1"/>
    </source>
</evidence>
<protein>
    <submittedName>
        <fullName evidence="1">Uncharacterized protein</fullName>
    </submittedName>
</protein>
<organism evidence="1 2">
    <name type="scientific">Eucalyptus globulus</name>
    <name type="common">Tasmanian blue gum</name>
    <dbReference type="NCBI Taxonomy" id="34317"/>
    <lineage>
        <taxon>Eukaryota</taxon>
        <taxon>Viridiplantae</taxon>
        <taxon>Streptophyta</taxon>
        <taxon>Embryophyta</taxon>
        <taxon>Tracheophyta</taxon>
        <taxon>Spermatophyta</taxon>
        <taxon>Magnoliopsida</taxon>
        <taxon>eudicotyledons</taxon>
        <taxon>Gunneridae</taxon>
        <taxon>Pentapetalae</taxon>
        <taxon>rosids</taxon>
        <taxon>malvids</taxon>
        <taxon>Myrtales</taxon>
        <taxon>Myrtaceae</taxon>
        <taxon>Myrtoideae</taxon>
        <taxon>Eucalypteae</taxon>
        <taxon>Eucalyptus</taxon>
    </lineage>
</organism>